<protein>
    <submittedName>
        <fullName evidence="1">Uncharacterized protein</fullName>
    </submittedName>
</protein>
<keyword evidence="2" id="KW-1185">Reference proteome</keyword>
<name>A0A1H7RZW8_STIAU</name>
<dbReference type="Proteomes" id="UP000182719">
    <property type="component" value="Unassembled WGS sequence"/>
</dbReference>
<reference evidence="2" key="1">
    <citation type="submission" date="2016-10" db="EMBL/GenBank/DDBJ databases">
        <authorList>
            <person name="Varghese N."/>
            <person name="Submissions S."/>
        </authorList>
    </citation>
    <scope>NUCLEOTIDE SEQUENCE [LARGE SCALE GENOMIC DNA]</scope>
    <source>
        <strain evidence="2">DSM 17044</strain>
    </source>
</reference>
<proteinExistence type="predicted"/>
<organism evidence="1 2">
    <name type="scientific">Stigmatella aurantiaca</name>
    <dbReference type="NCBI Taxonomy" id="41"/>
    <lineage>
        <taxon>Bacteria</taxon>
        <taxon>Pseudomonadati</taxon>
        <taxon>Myxococcota</taxon>
        <taxon>Myxococcia</taxon>
        <taxon>Myxococcales</taxon>
        <taxon>Cystobacterineae</taxon>
        <taxon>Archangiaceae</taxon>
        <taxon>Stigmatella</taxon>
    </lineage>
</organism>
<evidence type="ECO:0000313" key="1">
    <source>
        <dbReference type="EMBL" id="SEL65755.1"/>
    </source>
</evidence>
<gene>
    <name evidence="1" type="ORF">SAMN05444354_107254</name>
</gene>
<dbReference type="AlphaFoldDB" id="A0A1H7RZW8"/>
<accession>A0A1H7RZW8</accession>
<evidence type="ECO:0000313" key="2">
    <source>
        <dbReference type="Proteomes" id="UP000182719"/>
    </source>
</evidence>
<sequence>MNGRAALAILVGLLLPLPLVFLLSGGLLPGLREGRAGSNRVSPVLTAEARMRLTTYRSDCGLSSECEPPLGCVMEARARRQYCIDSQCTQDTECPQDQSCRPIASSGGGPWVRLCIPTGVRKEGEHCIALPETREAACAPGLLCGSKEGWCAQPCRKADAAACPEGFFCADTMPDPLCLPSCTAKGCPPGQRCIHGAEGASACAEVYGPDCQQNPCPRAGECQVSHDSTRPGKVWMECVERCGEGYPPCSAGLICDAWVCRVPCNSQDPHPCMKGYLCKQHRSGRPEVCQPES</sequence>
<dbReference type="EMBL" id="FOAP01000007">
    <property type="protein sequence ID" value="SEL65755.1"/>
    <property type="molecule type" value="Genomic_DNA"/>
</dbReference>